<dbReference type="PATRIC" id="fig|818.23.peg.4413"/>
<dbReference type="EMBL" id="CZAP01000002">
    <property type="protein sequence ID" value="CUP05832.1"/>
    <property type="molecule type" value="Genomic_DNA"/>
</dbReference>
<dbReference type="AlphaFoldDB" id="A0A0P0FUB9"/>
<dbReference type="KEGG" id="btho:Btheta7330_04285"/>
<dbReference type="Proteomes" id="UP000095576">
    <property type="component" value="Unassembled WGS sequence"/>
</dbReference>
<name>A0A0P0FUB9_BACT4</name>
<sequence length="30" mass="3615">MLVCNHLYYLELLWTKGLFIPQTETYPKIS</sequence>
<accession>I0Q062</accession>
<protein>
    <submittedName>
        <fullName evidence="1">Uncharacterized protein</fullName>
    </submittedName>
</protein>
<evidence type="ECO:0000313" key="1">
    <source>
        <dbReference type="EMBL" id="CUP05832.1"/>
    </source>
</evidence>
<organism evidence="1 2">
    <name type="scientific">Bacteroides thetaiotaomicron</name>
    <dbReference type="NCBI Taxonomy" id="818"/>
    <lineage>
        <taxon>Bacteria</taxon>
        <taxon>Pseudomonadati</taxon>
        <taxon>Bacteroidota</taxon>
        <taxon>Bacteroidia</taxon>
        <taxon>Bacteroidales</taxon>
        <taxon>Bacteroidaceae</taxon>
        <taxon>Bacteroides</taxon>
    </lineage>
</organism>
<gene>
    <name evidence="1" type="ORF">ERS852511_01015</name>
</gene>
<reference evidence="1 2" key="1">
    <citation type="submission" date="2015-09" db="EMBL/GenBank/DDBJ databases">
        <authorList>
            <consortium name="Pathogen Informatics"/>
        </authorList>
    </citation>
    <scope>NUCLEOTIDE SEQUENCE [LARGE SCALE GENOMIC DNA]</scope>
    <source>
        <strain evidence="1 2">2789STDY5834899</strain>
    </source>
</reference>
<proteinExistence type="predicted"/>
<accession>A0A0P0FUB9</accession>
<evidence type="ECO:0000313" key="2">
    <source>
        <dbReference type="Proteomes" id="UP000095576"/>
    </source>
</evidence>